<comment type="caution">
    <text evidence="3">The sequence shown here is derived from an EMBL/GenBank/DDBJ whole genome shotgun (WGS) entry which is preliminary data.</text>
</comment>
<dbReference type="EMBL" id="JAULSO010000008">
    <property type="protein sequence ID" value="KAK3681109.1"/>
    <property type="molecule type" value="Genomic_DNA"/>
</dbReference>
<feature type="compositionally biased region" description="Pro residues" evidence="1">
    <location>
        <begin position="35"/>
        <end position="47"/>
    </location>
</feature>
<evidence type="ECO:0000256" key="2">
    <source>
        <dbReference type="SAM" id="Phobius"/>
    </source>
</evidence>
<keyword evidence="2" id="KW-1133">Transmembrane helix</keyword>
<keyword evidence="4" id="KW-1185">Reference proteome</keyword>
<keyword evidence="2" id="KW-0472">Membrane</keyword>
<gene>
    <name evidence="3" type="ORF">B0T22DRAFT_473999</name>
</gene>
<reference evidence="3" key="1">
    <citation type="journal article" date="2023" name="Mol. Phylogenet. Evol.">
        <title>Genome-scale phylogeny and comparative genomics of the fungal order Sordariales.</title>
        <authorList>
            <person name="Hensen N."/>
            <person name="Bonometti L."/>
            <person name="Westerberg I."/>
            <person name="Brannstrom I.O."/>
            <person name="Guillou S."/>
            <person name="Cros-Aarteil S."/>
            <person name="Calhoun S."/>
            <person name="Haridas S."/>
            <person name="Kuo A."/>
            <person name="Mondo S."/>
            <person name="Pangilinan J."/>
            <person name="Riley R."/>
            <person name="LaButti K."/>
            <person name="Andreopoulos B."/>
            <person name="Lipzen A."/>
            <person name="Chen C."/>
            <person name="Yan M."/>
            <person name="Daum C."/>
            <person name="Ng V."/>
            <person name="Clum A."/>
            <person name="Steindorff A."/>
            <person name="Ohm R.A."/>
            <person name="Martin F."/>
            <person name="Silar P."/>
            <person name="Natvig D.O."/>
            <person name="Lalanne C."/>
            <person name="Gautier V."/>
            <person name="Ament-Velasquez S.L."/>
            <person name="Kruys A."/>
            <person name="Hutchinson M.I."/>
            <person name="Powell A.J."/>
            <person name="Barry K."/>
            <person name="Miller A.N."/>
            <person name="Grigoriev I.V."/>
            <person name="Debuchy R."/>
            <person name="Gladieux P."/>
            <person name="Hiltunen Thoren M."/>
            <person name="Johannesson H."/>
        </authorList>
    </citation>
    <scope>NUCLEOTIDE SEQUENCE</scope>
    <source>
        <strain evidence="3">CBS 314.62</strain>
    </source>
</reference>
<dbReference type="Proteomes" id="UP001270362">
    <property type="component" value="Unassembled WGS sequence"/>
</dbReference>
<evidence type="ECO:0000313" key="4">
    <source>
        <dbReference type="Proteomes" id="UP001270362"/>
    </source>
</evidence>
<keyword evidence="2" id="KW-0812">Transmembrane</keyword>
<sequence>MAPTQFGSLRCLSRRQRWGGRMLSGVLGRDHRPRTPPCSPAQDPAPIPGTSGTSGCVLPSPQRNGQNMTGRRLQLDGLPAPAPRSLLRILHVRAECDGLQTPRFFVSSFFPADVTASWSPFCWRGSVPSILVELCDVGGYDGYPMSLRAPHRTKYRTFVTFQIVFFFIYLLFFSSFLVQIFFLRLDFFFFVFDGIPTKGARQSIISGTF</sequence>
<evidence type="ECO:0000313" key="3">
    <source>
        <dbReference type="EMBL" id="KAK3681109.1"/>
    </source>
</evidence>
<evidence type="ECO:0000256" key="1">
    <source>
        <dbReference type="SAM" id="MobiDB-lite"/>
    </source>
</evidence>
<reference evidence="3" key="2">
    <citation type="submission" date="2023-06" db="EMBL/GenBank/DDBJ databases">
        <authorList>
            <consortium name="Lawrence Berkeley National Laboratory"/>
            <person name="Haridas S."/>
            <person name="Hensen N."/>
            <person name="Bonometti L."/>
            <person name="Westerberg I."/>
            <person name="Brannstrom I.O."/>
            <person name="Guillou S."/>
            <person name="Cros-Aarteil S."/>
            <person name="Calhoun S."/>
            <person name="Kuo A."/>
            <person name="Mondo S."/>
            <person name="Pangilinan J."/>
            <person name="Riley R."/>
            <person name="Labutti K."/>
            <person name="Andreopoulos B."/>
            <person name="Lipzen A."/>
            <person name="Chen C."/>
            <person name="Yanf M."/>
            <person name="Daum C."/>
            <person name="Ng V."/>
            <person name="Clum A."/>
            <person name="Steindorff A."/>
            <person name="Ohm R."/>
            <person name="Martin F."/>
            <person name="Silar P."/>
            <person name="Natvig D."/>
            <person name="Lalanne C."/>
            <person name="Gautier V."/>
            <person name="Ament-Velasquez S.L."/>
            <person name="Kruys A."/>
            <person name="Hutchinson M.I."/>
            <person name="Powell A.J."/>
            <person name="Barry K."/>
            <person name="Miller A.N."/>
            <person name="Grigoriev I.V."/>
            <person name="Debuchy R."/>
            <person name="Gladieux P."/>
            <person name="Thoren M.H."/>
            <person name="Johannesson H."/>
        </authorList>
    </citation>
    <scope>NUCLEOTIDE SEQUENCE</scope>
    <source>
        <strain evidence="3">CBS 314.62</strain>
    </source>
</reference>
<dbReference type="AlphaFoldDB" id="A0AAE1C785"/>
<organism evidence="3 4">
    <name type="scientific">Podospora appendiculata</name>
    <dbReference type="NCBI Taxonomy" id="314037"/>
    <lineage>
        <taxon>Eukaryota</taxon>
        <taxon>Fungi</taxon>
        <taxon>Dikarya</taxon>
        <taxon>Ascomycota</taxon>
        <taxon>Pezizomycotina</taxon>
        <taxon>Sordariomycetes</taxon>
        <taxon>Sordariomycetidae</taxon>
        <taxon>Sordariales</taxon>
        <taxon>Podosporaceae</taxon>
        <taxon>Podospora</taxon>
    </lineage>
</organism>
<proteinExistence type="predicted"/>
<name>A0AAE1C785_9PEZI</name>
<accession>A0AAE1C785</accession>
<feature type="region of interest" description="Disordered" evidence="1">
    <location>
        <begin position="25"/>
        <end position="69"/>
    </location>
</feature>
<feature type="transmembrane region" description="Helical" evidence="2">
    <location>
        <begin position="158"/>
        <end position="182"/>
    </location>
</feature>
<protein>
    <submittedName>
        <fullName evidence="3">Uncharacterized protein</fullName>
    </submittedName>
</protein>